<protein>
    <submittedName>
        <fullName evidence="1">Uncharacterized protein</fullName>
    </submittedName>
</protein>
<proteinExistence type="predicted"/>
<evidence type="ECO:0000313" key="2">
    <source>
        <dbReference type="Proteomes" id="UP000030134"/>
    </source>
</evidence>
<keyword evidence="2" id="KW-1185">Reference proteome</keyword>
<reference evidence="1 2" key="1">
    <citation type="submission" date="2014-08" db="EMBL/GenBank/DDBJ databases">
        <title>Porphyromonas gingivicanis strain:COT-022_OH1391 Genome sequencing.</title>
        <authorList>
            <person name="Wallis C."/>
            <person name="Deusch O."/>
            <person name="O'Flynn C."/>
            <person name="Davis I."/>
            <person name="Jospin G."/>
            <person name="Darling A.E."/>
            <person name="Coil D.A."/>
            <person name="Alexiev A."/>
            <person name="Horsfall A."/>
            <person name="Kirkwood N."/>
            <person name="Harris S."/>
            <person name="Eisen J.A."/>
        </authorList>
    </citation>
    <scope>NUCLEOTIDE SEQUENCE [LARGE SCALE GENOMIC DNA]</scope>
    <source>
        <strain evidence="2">COT-022 OH1391</strain>
    </source>
</reference>
<dbReference type="EMBL" id="JQZW01000002">
    <property type="protein sequence ID" value="KGN99195.1"/>
    <property type="molecule type" value="Genomic_DNA"/>
</dbReference>
<organism evidence="1 2">
    <name type="scientific">Porphyromonas gingivicanis</name>
    <dbReference type="NCBI Taxonomy" id="266762"/>
    <lineage>
        <taxon>Bacteria</taxon>
        <taxon>Pseudomonadati</taxon>
        <taxon>Bacteroidota</taxon>
        <taxon>Bacteroidia</taxon>
        <taxon>Bacteroidales</taxon>
        <taxon>Porphyromonadaceae</taxon>
        <taxon>Porphyromonas</taxon>
    </lineage>
</organism>
<name>A0A0A2G9X4_9PORP</name>
<dbReference type="STRING" id="266762.HQ36_01720"/>
<accession>A0A0A2G9X4</accession>
<gene>
    <name evidence="1" type="ORF">HQ36_01720</name>
</gene>
<evidence type="ECO:0000313" key="1">
    <source>
        <dbReference type="EMBL" id="KGN99195.1"/>
    </source>
</evidence>
<dbReference type="Proteomes" id="UP000030134">
    <property type="component" value="Unassembled WGS sequence"/>
</dbReference>
<sequence length="75" mass="8575">MYGAILKKRCCEKGILFYSSWRGVYPKEWVVATSEAFPNFVPRFSALLKRAQSLYEVVVQYGRGAEIKGITKPKL</sequence>
<dbReference type="RefSeq" id="WP_036882875.1">
    <property type="nucleotide sequence ID" value="NZ_JQZW01000002.1"/>
</dbReference>
<comment type="caution">
    <text evidence="1">The sequence shown here is derived from an EMBL/GenBank/DDBJ whole genome shotgun (WGS) entry which is preliminary data.</text>
</comment>
<dbReference type="AlphaFoldDB" id="A0A0A2G9X4"/>